<evidence type="ECO:0000313" key="2">
    <source>
        <dbReference type="EMBL" id="PHM54999.1"/>
    </source>
</evidence>
<gene>
    <name evidence="2" type="ORF">Xhom_02969</name>
    <name evidence="1" type="ORF">Xhom_04944</name>
</gene>
<comment type="caution">
    <text evidence="1">The sequence shown here is derived from an EMBL/GenBank/DDBJ whole genome shotgun (WGS) entry which is preliminary data.</text>
</comment>
<organism evidence="1 3">
    <name type="scientific">Xenorhabdus hominickii</name>
    <dbReference type="NCBI Taxonomy" id="351679"/>
    <lineage>
        <taxon>Bacteria</taxon>
        <taxon>Pseudomonadati</taxon>
        <taxon>Pseudomonadota</taxon>
        <taxon>Gammaproteobacteria</taxon>
        <taxon>Enterobacterales</taxon>
        <taxon>Morganellaceae</taxon>
        <taxon>Xenorhabdus</taxon>
    </lineage>
</organism>
<dbReference type="EMBL" id="NJAI01000004">
    <property type="protein sequence ID" value="PHM54999.1"/>
    <property type="molecule type" value="Genomic_DNA"/>
</dbReference>
<dbReference type="Proteomes" id="UP000225433">
    <property type="component" value="Unassembled WGS sequence"/>
</dbReference>
<reference evidence="1 3" key="1">
    <citation type="journal article" date="2017" name="Nat. Microbiol.">
        <title>Natural product diversity associated with the nematode symbionts Photorhabdus and Xenorhabdus.</title>
        <authorList>
            <person name="Tobias N.J."/>
            <person name="Wolff H."/>
            <person name="Djahanschiri B."/>
            <person name="Grundmann F."/>
            <person name="Kronenwerth M."/>
            <person name="Shi Y.M."/>
            <person name="Simonyi S."/>
            <person name="Grun P."/>
            <person name="Shapiro-Ilan D."/>
            <person name="Pidot S.J."/>
            <person name="Stinear T.P."/>
            <person name="Ebersberger I."/>
            <person name="Bode H.B."/>
        </authorList>
    </citation>
    <scope>NUCLEOTIDE SEQUENCE [LARGE SCALE GENOMIC DNA]</scope>
    <source>
        <strain evidence="1 3">DSM 17903</strain>
    </source>
</reference>
<evidence type="ECO:0000313" key="3">
    <source>
        <dbReference type="Proteomes" id="UP000225433"/>
    </source>
</evidence>
<accession>A0A2G0PWJ1</accession>
<protein>
    <submittedName>
        <fullName evidence="1">Uncharacterized protein</fullName>
    </submittedName>
</protein>
<dbReference type="EMBL" id="NJAI01000022">
    <property type="protein sequence ID" value="PHM51333.1"/>
    <property type="molecule type" value="Genomic_DNA"/>
</dbReference>
<name>A0A2G0PWJ1_XENHO</name>
<evidence type="ECO:0000313" key="1">
    <source>
        <dbReference type="EMBL" id="PHM51333.1"/>
    </source>
</evidence>
<sequence>MKGTTFPVLMSAYDAQGSSLALKYINNNARNLCGNTDSVLAEVCFYRQKQYPRGKAIHKLAACAWRCY</sequence>
<proteinExistence type="predicted"/>
<dbReference type="AlphaFoldDB" id="A0A2G0PWJ1"/>